<evidence type="ECO:0000313" key="1">
    <source>
        <dbReference type="EMBL" id="TFK84794.1"/>
    </source>
</evidence>
<name>A0A5C3P552_9APHY</name>
<dbReference type="InParanoid" id="A0A5C3P552"/>
<dbReference type="Proteomes" id="UP000308197">
    <property type="component" value="Unassembled WGS sequence"/>
</dbReference>
<evidence type="ECO:0000313" key="2">
    <source>
        <dbReference type="Proteomes" id="UP000308197"/>
    </source>
</evidence>
<sequence length="90" mass="9483">MSMEVSSLEVDMVLLKSSGNGGYTGRPPTCCETHSLGNVSNSLSAGASKLLHGAVHPGKCFTSGIILINLTEESQSPFEQPLEGERAFQD</sequence>
<dbReference type="EMBL" id="ML211293">
    <property type="protein sequence ID" value="TFK84794.1"/>
    <property type="molecule type" value="Genomic_DNA"/>
</dbReference>
<proteinExistence type="predicted"/>
<gene>
    <name evidence="1" type="ORF">K466DRAFT_588630</name>
</gene>
<keyword evidence="2" id="KW-1185">Reference proteome</keyword>
<reference evidence="1 2" key="1">
    <citation type="journal article" date="2019" name="Nat. Ecol. Evol.">
        <title>Megaphylogeny resolves global patterns of mushroom evolution.</title>
        <authorList>
            <person name="Varga T."/>
            <person name="Krizsan K."/>
            <person name="Foldi C."/>
            <person name="Dima B."/>
            <person name="Sanchez-Garcia M."/>
            <person name="Sanchez-Ramirez S."/>
            <person name="Szollosi G.J."/>
            <person name="Szarkandi J.G."/>
            <person name="Papp V."/>
            <person name="Albert L."/>
            <person name="Andreopoulos W."/>
            <person name="Angelini C."/>
            <person name="Antonin V."/>
            <person name="Barry K.W."/>
            <person name="Bougher N.L."/>
            <person name="Buchanan P."/>
            <person name="Buyck B."/>
            <person name="Bense V."/>
            <person name="Catcheside P."/>
            <person name="Chovatia M."/>
            <person name="Cooper J."/>
            <person name="Damon W."/>
            <person name="Desjardin D."/>
            <person name="Finy P."/>
            <person name="Geml J."/>
            <person name="Haridas S."/>
            <person name="Hughes K."/>
            <person name="Justo A."/>
            <person name="Karasinski D."/>
            <person name="Kautmanova I."/>
            <person name="Kiss B."/>
            <person name="Kocsube S."/>
            <person name="Kotiranta H."/>
            <person name="LaButti K.M."/>
            <person name="Lechner B.E."/>
            <person name="Liimatainen K."/>
            <person name="Lipzen A."/>
            <person name="Lukacs Z."/>
            <person name="Mihaltcheva S."/>
            <person name="Morgado L.N."/>
            <person name="Niskanen T."/>
            <person name="Noordeloos M.E."/>
            <person name="Ohm R.A."/>
            <person name="Ortiz-Santana B."/>
            <person name="Ovrebo C."/>
            <person name="Racz N."/>
            <person name="Riley R."/>
            <person name="Savchenko A."/>
            <person name="Shiryaev A."/>
            <person name="Soop K."/>
            <person name="Spirin V."/>
            <person name="Szebenyi C."/>
            <person name="Tomsovsky M."/>
            <person name="Tulloss R.E."/>
            <person name="Uehling J."/>
            <person name="Grigoriev I.V."/>
            <person name="Vagvolgyi C."/>
            <person name="Papp T."/>
            <person name="Martin F.M."/>
            <person name="Miettinen O."/>
            <person name="Hibbett D.S."/>
            <person name="Nagy L.G."/>
        </authorList>
    </citation>
    <scope>NUCLEOTIDE SEQUENCE [LARGE SCALE GENOMIC DNA]</scope>
    <source>
        <strain evidence="1 2">HHB13444</strain>
    </source>
</reference>
<protein>
    <submittedName>
        <fullName evidence="1">Uncharacterized protein</fullName>
    </submittedName>
</protein>
<dbReference type="AlphaFoldDB" id="A0A5C3P552"/>
<organism evidence="1 2">
    <name type="scientific">Polyporus arcularius HHB13444</name>
    <dbReference type="NCBI Taxonomy" id="1314778"/>
    <lineage>
        <taxon>Eukaryota</taxon>
        <taxon>Fungi</taxon>
        <taxon>Dikarya</taxon>
        <taxon>Basidiomycota</taxon>
        <taxon>Agaricomycotina</taxon>
        <taxon>Agaricomycetes</taxon>
        <taxon>Polyporales</taxon>
        <taxon>Polyporaceae</taxon>
        <taxon>Polyporus</taxon>
    </lineage>
</organism>
<accession>A0A5C3P552</accession>